<keyword evidence="1" id="KW-0812">Transmembrane</keyword>
<sequence>MSYSTKTAAVAPSTMLSQKSFDFEQDEKIIMKKMKATPYQKNILNCWDIKEQFDNISGLAMFRSEERFFCYVVLFTLLYFCMHSLLKL</sequence>
<gene>
    <name evidence="2" type="ORF">DFA_09606</name>
</gene>
<dbReference type="KEGG" id="dfa:DFA_09606"/>
<reference evidence="3" key="1">
    <citation type="journal article" date="2011" name="Genome Res.">
        <title>Phylogeny-wide analysis of social amoeba genomes highlights ancient origins for complex intercellular communication.</title>
        <authorList>
            <person name="Heidel A.J."/>
            <person name="Lawal H.M."/>
            <person name="Felder M."/>
            <person name="Schilde C."/>
            <person name="Helps N.R."/>
            <person name="Tunggal B."/>
            <person name="Rivero F."/>
            <person name="John U."/>
            <person name="Schleicher M."/>
            <person name="Eichinger L."/>
            <person name="Platzer M."/>
            <person name="Noegel A.A."/>
            <person name="Schaap P."/>
            <person name="Gloeckner G."/>
        </authorList>
    </citation>
    <scope>NUCLEOTIDE SEQUENCE [LARGE SCALE GENOMIC DNA]</scope>
    <source>
        <strain evidence="3">SH3</strain>
    </source>
</reference>
<evidence type="ECO:0000313" key="2">
    <source>
        <dbReference type="EMBL" id="EGG15935.1"/>
    </source>
</evidence>
<dbReference type="EMBL" id="GL883025">
    <property type="protein sequence ID" value="EGG15935.1"/>
    <property type="molecule type" value="Genomic_DNA"/>
</dbReference>
<dbReference type="AlphaFoldDB" id="F4Q835"/>
<feature type="transmembrane region" description="Helical" evidence="1">
    <location>
        <begin position="68"/>
        <end position="86"/>
    </location>
</feature>
<organism evidence="2 3">
    <name type="scientific">Cavenderia fasciculata</name>
    <name type="common">Slime mold</name>
    <name type="synonym">Dictyostelium fasciculatum</name>
    <dbReference type="NCBI Taxonomy" id="261658"/>
    <lineage>
        <taxon>Eukaryota</taxon>
        <taxon>Amoebozoa</taxon>
        <taxon>Evosea</taxon>
        <taxon>Eumycetozoa</taxon>
        <taxon>Dictyostelia</taxon>
        <taxon>Acytosteliales</taxon>
        <taxon>Cavenderiaceae</taxon>
        <taxon>Cavenderia</taxon>
    </lineage>
</organism>
<keyword evidence="1" id="KW-0472">Membrane</keyword>
<dbReference type="Proteomes" id="UP000007797">
    <property type="component" value="Unassembled WGS sequence"/>
</dbReference>
<accession>F4Q835</accession>
<keyword evidence="3" id="KW-1185">Reference proteome</keyword>
<dbReference type="RefSeq" id="XP_004352260.1">
    <property type="nucleotide sequence ID" value="XM_004352208.1"/>
</dbReference>
<proteinExistence type="predicted"/>
<keyword evidence="1" id="KW-1133">Transmembrane helix</keyword>
<protein>
    <submittedName>
        <fullName evidence="2">Uncharacterized protein</fullName>
    </submittedName>
</protein>
<evidence type="ECO:0000256" key="1">
    <source>
        <dbReference type="SAM" id="Phobius"/>
    </source>
</evidence>
<name>F4Q835_CACFS</name>
<dbReference type="GeneID" id="14868118"/>
<evidence type="ECO:0000313" key="3">
    <source>
        <dbReference type="Proteomes" id="UP000007797"/>
    </source>
</evidence>